<name>A0A392S4H4_9FABA</name>
<dbReference type="EMBL" id="LXQA010322184">
    <property type="protein sequence ID" value="MCI43801.1"/>
    <property type="molecule type" value="Genomic_DNA"/>
</dbReference>
<sequence>MVGGGPMNGVWPSVPPYFMFSGDIASVPSLLAVDLVALARSPAAQRLFVVWWFRRPCGVVLVDLWWHHGSGGGCSAARMVSL</sequence>
<proteinExistence type="predicted"/>
<accession>A0A392S4H4</accession>
<keyword evidence="2" id="KW-1185">Reference proteome</keyword>
<evidence type="ECO:0000313" key="2">
    <source>
        <dbReference type="Proteomes" id="UP000265520"/>
    </source>
</evidence>
<reference evidence="1 2" key="1">
    <citation type="journal article" date="2018" name="Front. Plant Sci.">
        <title>Red Clover (Trifolium pratense) and Zigzag Clover (T. medium) - A Picture of Genomic Similarities and Differences.</title>
        <authorList>
            <person name="Dluhosova J."/>
            <person name="Istvanek J."/>
            <person name="Nedelnik J."/>
            <person name="Repkova J."/>
        </authorList>
    </citation>
    <scope>NUCLEOTIDE SEQUENCE [LARGE SCALE GENOMIC DNA]</scope>
    <source>
        <strain evidence="2">cv. 10/8</strain>
        <tissue evidence="1">Leaf</tissue>
    </source>
</reference>
<organism evidence="1 2">
    <name type="scientific">Trifolium medium</name>
    <dbReference type="NCBI Taxonomy" id="97028"/>
    <lineage>
        <taxon>Eukaryota</taxon>
        <taxon>Viridiplantae</taxon>
        <taxon>Streptophyta</taxon>
        <taxon>Embryophyta</taxon>
        <taxon>Tracheophyta</taxon>
        <taxon>Spermatophyta</taxon>
        <taxon>Magnoliopsida</taxon>
        <taxon>eudicotyledons</taxon>
        <taxon>Gunneridae</taxon>
        <taxon>Pentapetalae</taxon>
        <taxon>rosids</taxon>
        <taxon>fabids</taxon>
        <taxon>Fabales</taxon>
        <taxon>Fabaceae</taxon>
        <taxon>Papilionoideae</taxon>
        <taxon>50 kb inversion clade</taxon>
        <taxon>NPAAA clade</taxon>
        <taxon>Hologalegina</taxon>
        <taxon>IRL clade</taxon>
        <taxon>Trifolieae</taxon>
        <taxon>Trifolium</taxon>
    </lineage>
</organism>
<evidence type="ECO:0000313" key="1">
    <source>
        <dbReference type="EMBL" id="MCI43801.1"/>
    </source>
</evidence>
<comment type="caution">
    <text evidence="1">The sequence shown here is derived from an EMBL/GenBank/DDBJ whole genome shotgun (WGS) entry which is preliminary data.</text>
</comment>
<dbReference type="Proteomes" id="UP000265520">
    <property type="component" value="Unassembled WGS sequence"/>
</dbReference>
<protein>
    <submittedName>
        <fullName evidence="1">Uncharacterized protein</fullName>
    </submittedName>
</protein>
<dbReference type="AlphaFoldDB" id="A0A392S4H4"/>